<dbReference type="STRING" id="441959.B8MN77"/>
<proteinExistence type="predicted"/>
<dbReference type="PANTHER" id="PTHR15503:SF22">
    <property type="entry name" value="TRANSPOSON TY3-I GAG POLYPROTEIN"/>
    <property type="match status" value="1"/>
</dbReference>
<dbReference type="InterPro" id="IPR043502">
    <property type="entry name" value="DNA/RNA_pol_sf"/>
</dbReference>
<dbReference type="Gene3D" id="3.10.10.10">
    <property type="entry name" value="HIV Type 1 Reverse Transcriptase, subunit A, domain 1"/>
    <property type="match status" value="1"/>
</dbReference>
<sequence length="242" mass="27251">MGQLNVLDSDPEDVEIALDTCAEIDTIGIDFAEQRGLKPYIKGPFLAVNKAPEDAPLLLGEHTLGEIGVNILLWTKETRGNQWRFHLPTNGEPTEHYVKVESTKTFQKRLMKGLKVYALMEYNPLLDKTSYIDSKDSLPSTLKKYTDVFSPQNAEKLAPNCEGVDLAIEIQEGQEPSYRPLYPLSRAELEVLQRYLQENLEKGFIRPSKSPAASPILFVPKKDGTLRLCVDYQGLNKVTIKN</sequence>
<dbReference type="SUPFAM" id="SSF56672">
    <property type="entry name" value="DNA/RNA polymerases"/>
    <property type="match status" value="1"/>
</dbReference>
<dbReference type="HOGENOM" id="CLU_1147845_0_0_1"/>
<dbReference type="OrthoDB" id="4502494at2759"/>
<protein>
    <submittedName>
        <fullName evidence="1">Retrovirus polyprotein, putative</fullName>
    </submittedName>
</protein>
<name>B8MN77_TALSN</name>
<reference evidence="2" key="1">
    <citation type="journal article" date="2015" name="Genome Announc.">
        <title>Genome sequence of the AIDS-associated pathogen Penicillium marneffei (ATCC18224) and its near taxonomic relative Talaromyces stipitatus (ATCC10500).</title>
        <authorList>
            <person name="Nierman W.C."/>
            <person name="Fedorova-Abrams N.D."/>
            <person name="Andrianopoulos A."/>
        </authorList>
    </citation>
    <scope>NUCLEOTIDE SEQUENCE [LARGE SCALE GENOMIC DNA]</scope>
    <source>
        <strain evidence="2">ATCC 10500 / CBS 375.48 / QM 6759 / NRRL 1006</strain>
    </source>
</reference>
<dbReference type="InParanoid" id="B8MN77"/>
<accession>B8MN77</accession>
<dbReference type="eggNOG" id="KOG0017">
    <property type="taxonomic scope" value="Eukaryota"/>
</dbReference>
<dbReference type="PANTHER" id="PTHR15503">
    <property type="entry name" value="LDOC1 RELATED"/>
    <property type="match status" value="1"/>
</dbReference>
<gene>
    <name evidence="1" type="ORF">TSTA_107330</name>
</gene>
<dbReference type="VEuPathDB" id="FungiDB:TSTA_107330"/>
<organism evidence="1 2">
    <name type="scientific">Talaromyces stipitatus (strain ATCC 10500 / CBS 375.48 / QM 6759 / NRRL 1006)</name>
    <name type="common">Penicillium stipitatum</name>
    <dbReference type="NCBI Taxonomy" id="441959"/>
    <lineage>
        <taxon>Eukaryota</taxon>
        <taxon>Fungi</taxon>
        <taxon>Dikarya</taxon>
        <taxon>Ascomycota</taxon>
        <taxon>Pezizomycotina</taxon>
        <taxon>Eurotiomycetes</taxon>
        <taxon>Eurotiomycetidae</taxon>
        <taxon>Eurotiales</taxon>
        <taxon>Trichocomaceae</taxon>
        <taxon>Talaromyces</taxon>
        <taxon>Talaromyces sect. Talaromyces</taxon>
    </lineage>
</organism>
<evidence type="ECO:0000313" key="2">
    <source>
        <dbReference type="Proteomes" id="UP000001745"/>
    </source>
</evidence>
<dbReference type="EMBL" id="EQ962658">
    <property type="protein sequence ID" value="EED14526.1"/>
    <property type="molecule type" value="Genomic_DNA"/>
</dbReference>
<evidence type="ECO:0000313" key="1">
    <source>
        <dbReference type="EMBL" id="EED14526.1"/>
    </source>
</evidence>
<dbReference type="GeneID" id="8106762"/>
<dbReference type="InterPro" id="IPR032567">
    <property type="entry name" value="RTL1-rel"/>
</dbReference>
<dbReference type="PhylomeDB" id="B8MN77"/>
<dbReference type="RefSeq" id="XP_002486764.1">
    <property type="nucleotide sequence ID" value="XM_002486719.1"/>
</dbReference>
<keyword evidence="2" id="KW-1185">Reference proteome</keyword>
<dbReference type="Proteomes" id="UP000001745">
    <property type="component" value="Unassembled WGS sequence"/>
</dbReference>
<dbReference type="AlphaFoldDB" id="B8MN77"/>